<reference evidence="1" key="1">
    <citation type="submission" date="2020-10" db="EMBL/GenBank/DDBJ databases">
        <authorList>
            <person name="Gilroy R."/>
        </authorList>
    </citation>
    <scope>NUCLEOTIDE SEQUENCE</scope>
    <source>
        <strain evidence="1">10406</strain>
    </source>
</reference>
<evidence type="ECO:0000313" key="1">
    <source>
        <dbReference type="EMBL" id="HIU98672.1"/>
    </source>
</evidence>
<organism evidence="1 2">
    <name type="scientific">Candidatus Limadaptatus stercoripullorum</name>
    <dbReference type="NCBI Taxonomy" id="2840846"/>
    <lineage>
        <taxon>Bacteria</taxon>
        <taxon>Bacillati</taxon>
        <taxon>Bacillota</taxon>
        <taxon>Clostridia</taxon>
        <taxon>Eubacteriales</taxon>
        <taxon>Candidatus Limadaptatus</taxon>
    </lineage>
</organism>
<protein>
    <recommendedName>
        <fullName evidence="3">ATPase</fullName>
    </recommendedName>
</protein>
<dbReference type="EMBL" id="DVOE01000035">
    <property type="protein sequence ID" value="HIU98672.1"/>
    <property type="molecule type" value="Genomic_DNA"/>
</dbReference>
<dbReference type="AlphaFoldDB" id="A0A9D1SVJ1"/>
<evidence type="ECO:0008006" key="3">
    <source>
        <dbReference type="Google" id="ProtNLM"/>
    </source>
</evidence>
<evidence type="ECO:0000313" key="2">
    <source>
        <dbReference type="Proteomes" id="UP000886857"/>
    </source>
</evidence>
<reference evidence="1" key="2">
    <citation type="journal article" date="2021" name="PeerJ">
        <title>Extensive microbial diversity within the chicken gut microbiome revealed by metagenomics and culture.</title>
        <authorList>
            <person name="Gilroy R."/>
            <person name="Ravi A."/>
            <person name="Getino M."/>
            <person name="Pursley I."/>
            <person name="Horton D.L."/>
            <person name="Alikhan N.F."/>
            <person name="Baker D."/>
            <person name="Gharbi K."/>
            <person name="Hall N."/>
            <person name="Watson M."/>
            <person name="Adriaenssens E.M."/>
            <person name="Foster-Nyarko E."/>
            <person name="Jarju S."/>
            <person name="Secka A."/>
            <person name="Antonio M."/>
            <person name="Oren A."/>
            <person name="Chaudhuri R.R."/>
            <person name="La Ragione R."/>
            <person name="Hildebrand F."/>
            <person name="Pallen M.J."/>
        </authorList>
    </citation>
    <scope>NUCLEOTIDE SEQUENCE</scope>
    <source>
        <strain evidence="1">10406</strain>
    </source>
</reference>
<dbReference type="Proteomes" id="UP000886857">
    <property type="component" value="Unassembled WGS sequence"/>
</dbReference>
<name>A0A9D1SVJ1_9FIRM</name>
<accession>A0A9D1SVJ1</accession>
<sequence length="149" mass="17235">METIEMLLNEMESTVLKAKKAAFSSTDILVNRQAMLDLLTRFRASYPIVLKEAEQIKKEREDILAKAEEYANKTMDAAEEHARKLISESEITRRATEEAESMREEAKNNYIKMDYEARSLAFNILDGVEKQYNEGLKLIADRKRRLVEG</sequence>
<comment type="caution">
    <text evidence="1">The sequence shown here is derived from an EMBL/GenBank/DDBJ whole genome shotgun (WGS) entry which is preliminary data.</text>
</comment>
<gene>
    <name evidence="1" type="ORF">IAC73_02375</name>
</gene>
<proteinExistence type="predicted"/>